<feature type="compositionally biased region" description="Polar residues" evidence="1">
    <location>
        <begin position="24"/>
        <end position="40"/>
    </location>
</feature>
<dbReference type="AlphaFoldDB" id="A0A1U9NNU9"/>
<evidence type="ECO:0000256" key="1">
    <source>
        <dbReference type="SAM" id="MobiDB-lite"/>
    </source>
</evidence>
<name>A0A1U9NNU9_9BACT</name>
<dbReference type="RefSeq" id="WP_146663264.1">
    <property type="nucleotide sequence ID" value="NZ_CP019791.1"/>
</dbReference>
<feature type="transmembrane region" description="Helical" evidence="2">
    <location>
        <begin position="74"/>
        <end position="97"/>
    </location>
</feature>
<protein>
    <recommendedName>
        <fullName evidence="5">Type II secretion system protein GspC N-terminal domain-containing protein</fullName>
    </recommendedName>
</protein>
<gene>
    <name evidence="3" type="ORF">STSP2_02784</name>
</gene>
<dbReference type="STRING" id="1936003.STSP2_02784"/>
<organism evidence="3 4">
    <name type="scientific">Anaerohalosphaera lusitana</name>
    <dbReference type="NCBI Taxonomy" id="1936003"/>
    <lineage>
        <taxon>Bacteria</taxon>
        <taxon>Pseudomonadati</taxon>
        <taxon>Planctomycetota</taxon>
        <taxon>Phycisphaerae</taxon>
        <taxon>Sedimentisphaerales</taxon>
        <taxon>Anaerohalosphaeraceae</taxon>
        <taxon>Anaerohalosphaera</taxon>
    </lineage>
</organism>
<dbReference type="EMBL" id="CP019791">
    <property type="protein sequence ID" value="AQT69591.1"/>
    <property type="molecule type" value="Genomic_DNA"/>
</dbReference>
<keyword evidence="2" id="KW-1133">Transmembrane helix</keyword>
<dbReference type="KEGG" id="alus:STSP2_02784"/>
<evidence type="ECO:0000256" key="2">
    <source>
        <dbReference type="SAM" id="Phobius"/>
    </source>
</evidence>
<accession>A0A1U9NNU9</accession>
<sequence length="220" mass="24105">MKSRSGLHKQVSSIFDGTPLPVKQEQTTSETRSKSRQGSSLPLRGDGFTKPGPSTVTNNSAVYSRAQASSDPKYSTASIVMLILLAVLFVAIVYWLYLKPPETPSQILNQPAEIQTSDVAEPVQINWPEAPEWPLNMRDPMTRPAKIETAESVQDAPTELVTPQLKGIVYRSGGQASALFGQQIVYEGDSVQNHKVEKIMADRVILKNEVGEEKVVLTGK</sequence>
<feature type="region of interest" description="Disordered" evidence="1">
    <location>
        <begin position="1"/>
        <end position="58"/>
    </location>
</feature>
<evidence type="ECO:0000313" key="3">
    <source>
        <dbReference type="EMBL" id="AQT69591.1"/>
    </source>
</evidence>
<proteinExistence type="predicted"/>
<evidence type="ECO:0008006" key="5">
    <source>
        <dbReference type="Google" id="ProtNLM"/>
    </source>
</evidence>
<keyword evidence="2" id="KW-0472">Membrane</keyword>
<keyword evidence="4" id="KW-1185">Reference proteome</keyword>
<dbReference type="Proteomes" id="UP000189674">
    <property type="component" value="Chromosome"/>
</dbReference>
<reference evidence="4" key="1">
    <citation type="submission" date="2017-02" db="EMBL/GenBank/DDBJ databases">
        <title>Comparative genomics and description of representatives of a novel lineage of planctomycetes thriving in anoxic sediments.</title>
        <authorList>
            <person name="Spring S."/>
            <person name="Bunk B."/>
            <person name="Sproer C."/>
        </authorList>
    </citation>
    <scope>NUCLEOTIDE SEQUENCE [LARGE SCALE GENOMIC DNA]</scope>
    <source>
        <strain evidence="4">ST-NAGAB-D1</strain>
    </source>
</reference>
<keyword evidence="2" id="KW-0812">Transmembrane</keyword>
<evidence type="ECO:0000313" key="4">
    <source>
        <dbReference type="Proteomes" id="UP000189674"/>
    </source>
</evidence>